<sequence>MASMSRGGRVGKAAKASKVVKPKSQKSKTPHQKNYRFQSFNERIANLKIDPIRRRRHVEASEKEAEITHTYFGESLSEWRDTNLSTTFSAFAKEAAVLCDNLPVVLHHEDHIVNLLMEYIEKGDALAMEPLLNLLWNLARDLDTHFEKHFQRAVATVLAVAAKHEDLTVINWSFDCLAWLFKHLSRLLVPDLRPLYDLLAPHIGKEKQRPFVVRYAAEAFSFLVRKAAILYERDAKPLDIIITHILQDCANTAAEPSADLHQQGVMAMFSEAIRGVQQGLASGGAAILQAAYASADNVASDQLTVISVERIICGVLTDYIHFTNQEGFKPVIATIVTYAQTKTTNTSASQIRLRSSLLFTAISVRKASRITDWKAVVQATEALSNACEALPKLETSLAQHILGLYAVVLQNASIGALQTLMRTLDRFRHGKWAAHFVNFCEMVLRLGTERFVEVLLPGLQKFVLERSALDEPDLLVLLTRVGTAKLDIKFRCSKSAIKDILARVEQVGASQQCSTEVVAHANIVLGALPHLAIDEQSDNKLRDSLRKLVTSALDQQRPMSHETRSFVLGPVLQQLLKATCGGEDIPDVWTMLCQASPEFSDLPAFWSNVLRYIQSHPPQDCEGSHCNILEYTLVSSLSTASHSIRQDALDILHELYQLRQLQRPSILATAMTLECIPISLETARSISMNIRRLPPQYAELEDGDPMQRAIPTYLFGLLHLNLAQAWDDACEALSAICQSKVGEEVIINLAQTWLDSKSDDEPTPESSRVIDVETDGFKAFSSFECPNCMKFLAIRKQVFEEPHSGLPTPEAQLAIDGRTVPRISLTARTQALRVLNKIPQVAEKRSRLLVPVLLRWAGSQVEENDDSLISDRWARKDQKALLAIFAQFNNPKVLYKAETVFDALLALCANGDLEIQKSALKAVLAWKDKSLTRYEEHLNNLLDENRFREEISVFLHDATDTEGEDEGVRAEDHPSLMPVLLRLLYGRAVAGGKEGQAGRRKAIFVALSRFGEKVLGDFLDITFKPIAASKSDDAAAELPTPAAPLRQQLGLVNMMVDMLQVLGDSLERFAPKLVRGILACTVSAARQLDQAEGADTALARSIRQTGVQCLVKIFSSMTAFDAETYGRTIITELIQPRLSSFAVETAQSVSGTLRLFSAWSERGTTSILFTGSGSTILRYVTDLLQGQHTKGEVQIFILKDVLDNLVTIDIEDFILQPHVSSFVKAIGSVIEQQPSKEVLDACVHSFSQLAGRITSESEASHVTKTCTELLKKPNRQVAPSTKSGLLQTILPLIENFGIDAKDNLYEAICVLYSRLSHAESRVLLSKVLAALVRDDAALLDIAQVCEDMNARGTRLDEPDYKRRDGAFNNIKTSSQTFTIEQWLPLVHNLLYYIRDAEDRVNRTDSSYALQLFITSASTHSAESQWMTLLEDAVLAGVERGMHEKSELVRAEYCQLLNHIVETFPDWQKVNCLRIRGHDDEETSFFLNVLHIQLRRRMAAVQVLESEAANVGSNSASRILLPLLEHFVFDAAEGEAGLNLANQTRKTIGALGKALNKNAFRATFQRYTGYLKNKEKDDYETIEKRVLQLLREMVDGIYAMPVEQRPITEAIIREQLTPLLEYLRQKDESTVDRRISIAVTIVKLMSGLPKEEFASRLPGVLTDICHVLRSRSQEARDQTRKALAQILEFVGPTYFGFILKELKGSLKRGYQLHVLSFTVHSLLVGSLDTFNAGDLDECLPHLMDVIMDDIFGVTGQEKDAEEYKSGMKEVKSSKSYDTMELLARVTPIKRLGALVRPVRNMLSEMLGNKSVKKIDDLLLRLRKGLDQNPEADSRDMLSFCWEIVNQVYAENNAAHAPKPQIDERRKRYEVQPEPEKKKQGSKGSTTSYRFKLIAFALNLLRKVVRRHEDLQTPANMAGFLPMAGDALIQGQEEVKLSAVRLLSTIMRVPIKQLEDNAPVYVREAVAMIKCASSSTTDASQAALELVTSVLRERRSVQVKEKDVALLLKRIKTDIDEPDRQGVIYKFLRAVLGRKIVITEVYEVMDEAGRAMVTNPDQSIRDSARSAYFTFVMEFPQGKDRWDKQTSFLVTNLKYKHASGRQSVMNFLYSMLDKVGEDVIKERAPEIFWTLVPLLVADSDAKCREMAELLIGKVFERAEDEKLMAQLLSTMETWLKKDKPLLKAGALQCWRVLLDTRQLSRKQLDELRGKVEDILIEQEEDIAQPQVAFDALRVFAALVKKFPEVGLAAGAEDTWQAIQKLPATDDARVQRVIAMLLGDYFTDFASASSKTADGLAGLPLRGSGGLELGAEDMRRLCLVSLRALRAVSLSTEETLTAQIVRNLSDLGRFFAVNDMPWNDNAVQTPEASDDENEDEENTERTTETAIAHLLRRLSSMLMADKFSVVARTAALDALSKTVKHISKIPSPSLQPILRPLYALTDPTVPKAPGDLNKTLQDDASELLDLMQKKLGQEKFLAALAVTRSEAKLRREERRQKRRIEAVAEPERWQKGKQRKYEVKKIKKKEKGHEARSQRRGW</sequence>
<dbReference type="SUPFAM" id="SSF48371">
    <property type="entry name" value="ARM repeat"/>
    <property type="match status" value="2"/>
</dbReference>
<evidence type="ECO:0000256" key="1">
    <source>
        <dbReference type="SAM" id="MobiDB-lite"/>
    </source>
</evidence>
<dbReference type="InterPro" id="IPR052575">
    <property type="entry name" value="SSU_processome_comp_20"/>
</dbReference>
<organism evidence="5 6">
    <name type="scientific">Septoria linicola</name>
    <dbReference type="NCBI Taxonomy" id="215465"/>
    <lineage>
        <taxon>Eukaryota</taxon>
        <taxon>Fungi</taxon>
        <taxon>Dikarya</taxon>
        <taxon>Ascomycota</taxon>
        <taxon>Pezizomycotina</taxon>
        <taxon>Dothideomycetes</taxon>
        <taxon>Dothideomycetidae</taxon>
        <taxon>Mycosphaerellales</taxon>
        <taxon>Mycosphaerellaceae</taxon>
        <taxon>Septoria</taxon>
    </lineage>
</organism>
<evidence type="ECO:0000259" key="4">
    <source>
        <dbReference type="Pfam" id="PF23099"/>
    </source>
</evidence>
<dbReference type="Pfam" id="PF07539">
    <property type="entry name" value="UTP20_N"/>
    <property type="match status" value="1"/>
</dbReference>
<protein>
    <submittedName>
        <fullName evidence="5">Down-regulated-in-metastasis protein</fullName>
    </submittedName>
</protein>
<dbReference type="Proteomes" id="UP001056384">
    <property type="component" value="Chromosome 8"/>
</dbReference>
<proteinExistence type="predicted"/>
<dbReference type="Gene3D" id="1.25.10.10">
    <property type="entry name" value="Leucine-rich Repeat Variant"/>
    <property type="match status" value="3"/>
</dbReference>
<feature type="region of interest" description="Disordered" evidence="1">
    <location>
        <begin position="1"/>
        <end position="34"/>
    </location>
</feature>
<evidence type="ECO:0000259" key="3">
    <source>
        <dbReference type="Pfam" id="PF20416"/>
    </source>
</evidence>
<dbReference type="GO" id="GO:0032040">
    <property type="term" value="C:small-subunit processome"/>
    <property type="evidence" value="ECO:0007669"/>
    <property type="project" value="TreeGrafter"/>
</dbReference>
<dbReference type="InterPro" id="IPR016024">
    <property type="entry name" value="ARM-type_fold"/>
</dbReference>
<feature type="region of interest" description="Disordered" evidence="1">
    <location>
        <begin position="1853"/>
        <end position="1883"/>
    </location>
</feature>
<evidence type="ECO:0000259" key="2">
    <source>
        <dbReference type="Pfam" id="PF07539"/>
    </source>
</evidence>
<dbReference type="GO" id="GO:0030686">
    <property type="term" value="C:90S preribosome"/>
    <property type="evidence" value="ECO:0007669"/>
    <property type="project" value="TreeGrafter"/>
</dbReference>
<feature type="domain" description="U3 small nucleolar RNA-associated protein 20" evidence="3">
    <location>
        <begin position="1625"/>
        <end position="1842"/>
    </location>
</feature>
<evidence type="ECO:0000313" key="5">
    <source>
        <dbReference type="EMBL" id="USW56121.1"/>
    </source>
</evidence>
<dbReference type="InterPro" id="IPR057525">
    <property type="entry name" value="UTP20_C"/>
</dbReference>
<dbReference type="PANTHER" id="PTHR17695:SF11">
    <property type="entry name" value="SMALL SUBUNIT PROCESSOME COMPONENT 20 HOMOLOG"/>
    <property type="match status" value="1"/>
</dbReference>
<dbReference type="InterPro" id="IPR011430">
    <property type="entry name" value="UTP20_N"/>
</dbReference>
<dbReference type="EMBL" id="CP099425">
    <property type="protein sequence ID" value="USW56121.1"/>
    <property type="molecule type" value="Genomic_DNA"/>
</dbReference>
<dbReference type="Pfam" id="PF20416">
    <property type="entry name" value="UTP20"/>
    <property type="match status" value="1"/>
</dbReference>
<feature type="compositionally biased region" description="Basic and acidic residues" evidence="1">
    <location>
        <begin position="2524"/>
        <end position="2535"/>
    </location>
</feature>
<dbReference type="InterPro" id="IPR011989">
    <property type="entry name" value="ARM-like"/>
</dbReference>
<accession>A0A9Q9B2M7</accession>
<keyword evidence="6" id="KW-1185">Reference proteome</keyword>
<feature type="compositionally biased region" description="Acidic residues" evidence="1">
    <location>
        <begin position="2365"/>
        <end position="2375"/>
    </location>
</feature>
<dbReference type="Pfam" id="PF23099">
    <property type="entry name" value="UTP20_C"/>
    <property type="match status" value="1"/>
</dbReference>
<feature type="region of interest" description="Disordered" evidence="1">
    <location>
        <begin position="2358"/>
        <end position="2380"/>
    </location>
</feature>
<feature type="compositionally biased region" description="Basic and acidic residues" evidence="1">
    <location>
        <begin position="2503"/>
        <end position="2517"/>
    </location>
</feature>
<evidence type="ECO:0000313" key="6">
    <source>
        <dbReference type="Proteomes" id="UP001056384"/>
    </source>
</evidence>
<reference evidence="5" key="1">
    <citation type="submission" date="2022-06" db="EMBL/GenBank/DDBJ databases">
        <title>Complete genome sequences of two strains of the flax pathogen Septoria linicola.</title>
        <authorList>
            <person name="Lapalu N."/>
            <person name="Simon A."/>
            <person name="Demenou B."/>
            <person name="Paumier D."/>
            <person name="Guillot M.-P."/>
            <person name="Gout L."/>
            <person name="Valade R."/>
        </authorList>
    </citation>
    <scope>NUCLEOTIDE SEQUENCE</scope>
    <source>
        <strain evidence="5">SE15195</strain>
    </source>
</reference>
<dbReference type="PANTHER" id="PTHR17695">
    <property type="entry name" value="SMALL SUBUNIT PROCESSOME COMPONENT 20 HOMOLOG"/>
    <property type="match status" value="1"/>
</dbReference>
<feature type="region of interest" description="Disordered" evidence="1">
    <location>
        <begin position="2503"/>
        <end position="2535"/>
    </location>
</feature>
<feature type="compositionally biased region" description="Basic residues" evidence="1">
    <location>
        <begin position="18"/>
        <end position="34"/>
    </location>
</feature>
<feature type="compositionally biased region" description="Basic and acidic residues" evidence="1">
    <location>
        <begin position="1859"/>
        <end position="1877"/>
    </location>
</feature>
<feature type="domain" description="U3 small nucleolar RNA-associated protein 20 C-terminal" evidence="4">
    <location>
        <begin position="2451"/>
        <end position="2524"/>
    </location>
</feature>
<feature type="domain" description="U3 small nucleolar RNA-associated protein 20 N-terminal" evidence="2">
    <location>
        <begin position="872"/>
        <end position="1445"/>
    </location>
</feature>
<gene>
    <name evidence="5" type="ORF">Slin15195_G094400</name>
</gene>
<name>A0A9Q9B2M7_9PEZI</name>
<dbReference type="InterPro" id="IPR046523">
    <property type="entry name" value="UTP20_dom"/>
</dbReference>